<dbReference type="GO" id="GO:0019867">
    <property type="term" value="C:outer membrane"/>
    <property type="evidence" value="ECO:0007669"/>
    <property type="project" value="InterPro"/>
</dbReference>
<dbReference type="SUPFAM" id="SSF103515">
    <property type="entry name" value="Autotransporter"/>
    <property type="match status" value="1"/>
</dbReference>
<feature type="domain" description="Autotransporter" evidence="2">
    <location>
        <begin position="1539"/>
        <end position="1821"/>
    </location>
</feature>
<keyword evidence="4" id="KW-1185">Reference proteome</keyword>
<dbReference type="Gene3D" id="2.40.128.130">
    <property type="entry name" value="Autotransporter beta-domain"/>
    <property type="match status" value="1"/>
</dbReference>
<accession>A0A1L3EVT9</accession>
<sequence length="1821" mass="181358">MQHATLGRRDLVARKHAVLSLAILAALSAVSWQAQGQTVTLAAYDPTINDNLVGQTVVPGGGTLTLAGPQLFAAGDAGSRSTTLGALDALGRLISGAQWIGAARLNPGAQNFGVSVPDPITGGRRVVSTYATANLNPTAPVDSTTTVPDVVNVNNQQYINARVGTVTAAGGTLNVNIGSTGASTTAATNGWTMAVKQSSLFYADGTGGAASNIDWTSTNRITFTGAVADPTTPQNFGVSFVAHYGGSFTVTTSDGATTSHTVNNDTDLRTYNNFLIAQLQAGNLDPAQYNALFARGYTSTTEQIRYGQSADSPPDEVAQPIGNRIVMHLVGANAHGTIAPGATLEVVNANNGAVRGENGATVTIQGTLATTHTTGDGSALILTTGSSGTNNGVINGNFFRTAVGGAALITNGEFGSNVVDVQSNSTFANAGILNLATGSSNGAGKSTGIRVGAGAAATNGGIVNVGVTGSRSNGSMDGIYINDATATFSNTAGGTIYLGRGPQQDPAVAPADVAINQQAITTGINVANGGTVNNQGSITIGTLTQNAAGILVTSPSANVTSSGTINVNGRAAAVPRENDGILVQNGGVTGVVVNSGTINVSGVNGVGIKALSTTAAASTVRSTGTINVAGGADPSSGTRNFGVWAEGQGTGTARANVQGAVNLMGDGAIGIHARGRATVDVAAGAAPDFVSGTKQIGFFAFGNDAHINVNGGSSLDVSTAQSTLFRLDSGADFDGTGLTMSASGAQSTGILGSGTGSVLNTRNANLTVSGAAAQGVVAEGGSSATIDAATTMSLTGVGAIAGIADGQKHDLTGANSGAIVGRTSLNSLASLTSSQSGVTGYIARNGASLSNAGAMNLTGANATGFIVETNAAATNSAAVNLSGPAATGAILRTGGTFANNGSIHVLDGTGVRVEGVGAQRLNPAGSITVDDGIAGVQLISGAGLALGSGDSSIVTNGSAHGVLLDSGATSLTATGTTITTLGTGNAIENAAEIGAITLSGATLRVGNGAGLRTATAIDPASTATVEVDGAGVGYAFRRADGNSATTDLAIGPGFVIHGNGAGSTGIQALTTGAVNTAATVTILSAAGGPALLAGTASSVLNSGTLSSASSTAPVVDLSNGAGTRFSNSGAIAAVSPSAVAVRGSAGNDTVSITAGSIQGDIATGAGMDAVSWSGGTLNGGITMGDGADNAATLGKVDTSGTYHVLAGTGGGNTLTFDGTQARGGSFGADALGKGINLGNGWNTIAFANGAAFTLTDNVHLANSDVTIDPTSTLFAGDNVHPAIAGASPGSANVSNAGTIDLTHGAGSPGNSLDIDGSYVSSGGRIHLITDLNEGGALGSQSTDRLLVRGDAGGETRLDVTPAAASVGRLTDLDANGYIGANEGISVVQVAGASTGGAFRLNGGYLAVGPWQYGLYAFSPGSSDASQRVVGGATSGNAFWDYRLANVLVCDGGCPAPTTITPAATPPAGTPYVAPPPPPGATAGFMPTVDSLPPANARPAVVPQVPAYIVSPSALALYSYRNVDNLHRRLGEVRDMDDMGQGLGAEPFVRVMGGDYTYSTNRSFKQFGYDYDVDTRAVQVGANIFALDSDASALRAGIAYTHGTTSLDPKAADGHSHARFYGNSIAMFVTWQRASGFYVDVVASGDRQQGDVDTARTKSVARVHAAGWTGSVETGYPWRFEGGWELEPQLQLSRQNISVRDQVDIDGVTTHYQPFEQTIGRVGVRFDRTWVSDSGRKATPYVRVNYIRGWGGSTKLDVGAEGLDVTQQFTGGSFGRMGEIGFGGTVGWANRLSVYGEADWQKNLGDAGARGWGLNLGARWEF</sequence>
<organism evidence="3 4">
    <name type="scientific">Luteibacter rhizovicinus DSM 16549</name>
    <dbReference type="NCBI Taxonomy" id="1440763"/>
    <lineage>
        <taxon>Bacteria</taxon>
        <taxon>Pseudomonadati</taxon>
        <taxon>Pseudomonadota</taxon>
        <taxon>Gammaproteobacteria</taxon>
        <taxon>Lysobacterales</taxon>
        <taxon>Rhodanobacteraceae</taxon>
        <taxon>Luteibacter</taxon>
    </lineage>
</organism>
<gene>
    <name evidence="3" type="ORF">BJI69_15320</name>
</gene>
<dbReference type="InterPro" id="IPR006315">
    <property type="entry name" value="OM_autotransptr_brl_dom"/>
</dbReference>
<protein>
    <recommendedName>
        <fullName evidence="2">Autotransporter domain-containing protein</fullName>
    </recommendedName>
</protein>
<dbReference type="KEGG" id="lrz:BJI69_15320"/>
<evidence type="ECO:0000313" key="4">
    <source>
        <dbReference type="Proteomes" id="UP000182987"/>
    </source>
</evidence>
<evidence type="ECO:0000259" key="2">
    <source>
        <dbReference type="PROSITE" id="PS51208"/>
    </source>
</evidence>
<dbReference type="Gene3D" id="2.160.20.20">
    <property type="match status" value="1"/>
</dbReference>
<dbReference type="InterPro" id="IPR012332">
    <property type="entry name" value="Autotransporter_pectin_lyase_C"/>
</dbReference>
<dbReference type="InterPro" id="IPR005546">
    <property type="entry name" value="Autotransporte_beta"/>
</dbReference>
<evidence type="ECO:0000256" key="1">
    <source>
        <dbReference type="SAM" id="SignalP"/>
    </source>
</evidence>
<dbReference type="Proteomes" id="UP000182987">
    <property type="component" value="Chromosome"/>
</dbReference>
<dbReference type="EMBL" id="CP017480">
    <property type="protein sequence ID" value="APG05130.1"/>
    <property type="molecule type" value="Genomic_DNA"/>
</dbReference>
<dbReference type="SMART" id="SM00869">
    <property type="entry name" value="Autotransporter"/>
    <property type="match status" value="1"/>
</dbReference>
<name>A0A1L3EVT9_9GAMM</name>
<dbReference type="STRING" id="1440763.BJI69_15320"/>
<feature type="chain" id="PRO_5009853235" description="Autotransporter domain-containing protein" evidence="1">
    <location>
        <begin position="35"/>
        <end position="1821"/>
    </location>
</feature>
<dbReference type="PROSITE" id="PS51208">
    <property type="entry name" value="AUTOTRANSPORTER"/>
    <property type="match status" value="1"/>
</dbReference>
<reference evidence="4" key="1">
    <citation type="submission" date="2016-09" db="EMBL/GenBank/DDBJ databases">
        <authorList>
            <person name="Lysoe E."/>
        </authorList>
    </citation>
    <scope>NUCLEOTIDE SEQUENCE [LARGE SCALE GENOMIC DNA]</scope>
    <source>
        <strain evidence="4">LJ96T</strain>
    </source>
</reference>
<evidence type="ECO:0000313" key="3">
    <source>
        <dbReference type="EMBL" id="APG05130.1"/>
    </source>
</evidence>
<keyword evidence="1" id="KW-0732">Signal</keyword>
<dbReference type="InterPro" id="IPR036709">
    <property type="entry name" value="Autotransporte_beta_dom_sf"/>
</dbReference>
<dbReference type="NCBIfam" id="TIGR01414">
    <property type="entry name" value="autotrans_barl"/>
    <property type="match status" value="1"/>
</dbReference>
<proteinExistence type="predicted"/>
<feature type="signal peptide" evidence="1">
    <location>
        <begin position="1"/>
        <end position="34"/>
    </location>
</feature>